<dbReference type="SUPFAM" id="SSF103473">
    <property type="entry name" value="MFS general substrate transporter"/>
    <property type="match status" value="1"/>
</dbReference>
<keyword evidence="1" id="KW-0472">Membrane</keyword>
<gene>
    <name evidence="2" type="ORF">S06H3_34547</name>
</gene>
<proteinExistence type="predicted"/>
<accession>X1MG88</accession>
<keyword evidence="1" id="KW-0812">Transmembrane</keyword>
<evidence type="ECO:0000256" key="1">
    <source>
        <dbReference type="SAM" id="Phobius"/>
    </source>
</evidence>
<sequence length="61" mass="6822">LGVNNALTSIAMILTPILGGFILLSPFTQILPAISAIIFTLIIVYWRWLIVKPVKEEKELE</sequence>
<dbReference type="InterPro" id="IPR036259">
    <property type="entry name" value="MFS_trans_sf"/>
</dbReference>
<comment type="caution">
    <text evidence="2">The sequence shown here is derived from an EMBL/GenBank/DDBJ whole genome shotgun (WGS) entry which is preliminary data.</text>
</comment>
<dbReference type="AlphaFoldDB" id="X1MG88"/>
<dbReference type="EMBL" id="BARV01020747">
    <property type="protein sequence ID" value="GAI30657.1"/>
    <property type="molecule type" value="Genomic_DNA"/>
</dbReference>
<organism evidence="2">
    <name type="scientific">marine sediment metagenome</name>
    <dbReference type="NCBI Taxonomy" id="412755"/>
    <lineage>
        <taxon>unclassified sequences</taxon>
        <taxon>metagenomes</taxon>
        <taxon>ecological metagenomes</taxon>
    </lineage>
</organism>
<reference evidence="2" key="1">
    <citation type="journal article" date="2014" name="Front. Microbiol.">
        <title>High frequency of phylogenetically diverse reductive dehalogenase-homologous genes in deep subseafloor sedimentary metagenomes.</title>
        <authorList>
            <person name="Kawai M."/>
            <person name="Futagami T."/>
            <person name="Toyoda A."/>
            <person name="Takaki Y."/>
            <person name="Nishi S."/>
            <person name="Hori S."/>
            <person name="Arai W."/>
            <person name="Tsubouchi T."/>
            <person name="Morono Y."/>
            <person name="Uchiyama I."/>
            <person name="Ito T."/>
            <person name="Fujiyama A."/>
            <person name="Inagaki F."/>
            <person name="Takami H."/>
        </authorList>
    </citation>
    <scope>NUCLEOTIDE SEQUENCE</scope>
    <source>
        <strain evidence="2">Expedition CK06-06</strain>
    </source>
</reference>
<feature type="transmembrane region" description="Helical" evidence="1">
    <location>
        <begin position="6"/>
        <end position="24"/>
    </location>
</feature>
<feature type="non-terminal residue" evidence="2">
    <location>
        <position position="1"/>
    </location>
</feature>
<evidence type="ECO:0000313" key="2">
    <source>
        <dbReference type="EMBL" id="GAI30657.1"/>
    </source>
</evidence>
<name>X1MG88_9ZZZZ</name>
<protein>
    <recommendedName>
        <fullName evidence="3">Major facilitator superfamily (MFS) profile domain-containing protein</fullName>
    </recommendedName>
</protein>
<evidence type="ECO:0008006" key="3">
    <source>
        <dbReference type="Google" id="ProtNLM"/>
    </source>
</evidence>
<keyword evidence="1" id="KW-1133">Transmembrane helix</keyword>
<feature type="transmembrane region" description="Helical" evidence="1">
    <location>
        <begin position="31"/>
        <end position="50"/>
    </location>
</feature>